<dbReference type="AlphaFoldDB" id="A0A975Y3T9"/>
<keyword evidence="2" id="KW-1185">Reference proteome</keyword>
<dbReference type="Proteomes" id="UP000683511">
    <property type="component" value="Chromosome"/>
</dbReference>
<accession>A0A975Y3T9</accession>
<dbReference type="EMBL" id="CP021056">
    <property type="protein sequence ID" value="QXE22452.1"/>
    <property type="molecule type" value="Genomic_DNA"/>
</dbReference>
<name>A0A975Y3T9_9NOST</name>
<proteinExistence type="predicted"/>
<evidence type="ECO:0000313" key="2">
    <source>
        <dbReference type="Proteomes" id="UP000683511"/>
    </source>
</evidence>
<protein>
    <submittedName>
        <fullName evidence="1">Uncharacterized protein</fullName>
    </submittedName>
</protein>
<reference evidence="1" key="1">
    <citation type="submission" date="2017-04" db="EMBL/GenBank/DDBJ databases">
        <title>Genome deletions in a multicellular cyanobacterial endosymbiont for morphological adaptation in marine diatoms.</title>
        <authorList>
            <person name="Wang Y."/>
            <person name="Gao H."/>
            <person name="Li R."/>
            <person name="Xu X."/>
        </authorList>
    </citation>
    <scope>NUCLEOTIDE SEQUENCE</scope>
    <source>
        <strain evidence="1">FACHB 800</strain>
    </source>
</reference>
<dbReference type="KEGG" id="rsin:B6N60_01135"/>
<sequence length="34" mass="4008">MYKTGQTIYQIKHSLLSNYLVQQLKQLDVPMLIV</sequence>
<organism evidence="1 2">
    <name type="scientific">Richelia sinica FACHB-800</name>
    <dbReference type="NCBI Taxonomy" id="1357546"/>
    <lineage>
        <taxon>Bacteria</taxon>
        <taxon>Bacillati</taxon>
        <taxon>Cyanobacteriota</taxon>
        <taxon>Cyanophyceae</taxon>
        <taxon>Nostocales</taxon>
        <taxon>Nostocaceae</taxon>
        <taxon>Richelia</taxon>
    </lineage>
</organism>
<evidence type="ECO:0000313" key="1">
    <source>
        <dbReference type="EMBL" id="QXE22452.1"/>
    </source>
</evidence>
<gene>
    <name evidence="1" type="ORF">B6N60_01135</name>
</gene>